<dbReference type="Pfam" id="PF16872">
    <property type="entry name" value="putAbiC"/>
    <property type="match status" value="1"/>
</dbReference>
<evidence type="ECO:0000313" key="2">
    <source>
        <dbReference type="EMBL" id="SDX75238.1"/>
    </source>
</evidence>
<dbReference type="EMBL" id="FNMV01000014">
    <property type="protein sequence ID" value="SDX75238.1"/>
    <property type="molecule type" value="Genomic_DNA"/>
</dbReference>
<organism evidence="2 3">
    <name type="scientific">Flavobacterium degerlachei</name>
    <dbReference type="NCBI Taxonomy" id="229203"/>
    <lineage>
        <taxon>Bacteria</taxon>
        <taxon>Pseudomonadati</taxon>
        <taxon>Bacteroidota</taxon>
        <taxon>Flavobacteriia</taxon>
        <taxon>Flavobacteriales</taxon>
        <taxon>Flavobacteriaceae</taxon>
        <taxon>Flavobacterium</taxon>
    </lineage>
</organism>
<dbReference type="OrthoDB" id="6678638at2"/>
<feature type="transmembrane region" description="Helical" evidence="1">
    <location>
        <begin position="20"/>
        <end position="42"/>
    </location>
</feature>
<sequence length="403" mass="48391">MYKVIKEIWNHLEPKEKIYLKFGLNIILIIGFISIVILPWLLTRESISFIDYKLTGAIGDTINGIAGPFIALAAAILTFLAFYIQYKANLEQRIQFNKTFRKQEEEAKEQREQFATTFEKQIEERKEQERIWKIERFENQFYEMVKLHKENVSEISINLTTSYYIDKEKHINVIKINGREVFKYLLEEIKILYFIAKKTYNIKSKPDSLINIAYGLFFHGLRFDEKITSKKPDEEEYSKFINIIIDINDEHKSTDLIQLKSIIEKHIGFKKAINLNFLLGQGHSSYLAHYYRHLYQTVKFVAEQNENFISYNEKRKYLRILRAQLSNQEQAMLFYNWKSNFGKNWENSTNHFFTDYRMIHNIYNDLIIIDFKLIKIFDLISQPPKYRTEDGREKDVLFEFEDW</sequence>
<keyword evidence="1" id="KW-0472">Membrane</keyword>
<accession>A0A1H3EAH0</accession>
<dbReference type="RefSeq" id="WP_091434346.1">
    <property type="nucleotide sequence ID" value="NZ_FNMV01000014.1"/>
</dbReference>
<dbReference type="InterPro" id="IPR031709">
    <property type="entry name" value="PutAbiC"/>
</dbReference>
<proteinExistence type="predicted"/>
<reference evidence="3" key="1">
    <citation type="submission" date="2016-10" db="EMBL/GenBank/DDBJ databases">
        <authorList>
            <person name="Varghese N."/>
            <person name="Submissions S."/>
        </authorList>
    </citation>
    <scope>NUCLEOTIDE SEQUENCE [LARGE SCALE GENOMIC DNA]</scope>
    <source>
        <strain evidence="3">DSM 15718</strain>
    </source>
</reference>
<name>A0A1H3EAH0_9FLAO</name>
<dbReference type="Proteomes" id="UP000198569">
    <property type="component" value="Unassembled WGS sequence"/>
</dbReference>
<keyword evidence="3" id="KW-1185">Reference proteome</keyword>
<feature type="transmembrane region" description="Helical" evidence="1">
    <location>
        <begin position="62"/>
        <end position="84"/>
    </location>
</feature>
<evidence type="ECO:0000256" key="1">
    <source>
        <dbReference type="SAM" id="Phobius"/>
    </source>
</evidence>
<gene>
    <name evidence="2" type="ORF">SAMN05444338_11480</name>
</gene>
<dbReference type="STRING" id="229203.SAMN05444338_11480"/>
<keyword evidence="1" id="KW-1133">Transmembrane helix</keyword>
<protein>
    <submittedName>
        <fullName evidence="2">Putative phage abortive infection protein</fullName>
    </submittedName>
</protein>
<dbReference type="AlphaFoldDB" id="A0A1H3EAH0"/>
<keyword evidence="1" id="KW-0812">Transmembrane</keyword>
<evidence type="ECO:0000313" key="3">
    <source>
        <dbReference type="Proteomes" id="UP000198569"/>
    </source>
</evidence>